<evidence type="ECO:0000313" key="4">
    <source>
        <dbReference type="Proteomes" id="UP001358586"/>
    </source>
</evidence>
<accession>A0ABR0QHV4</accession>
<feature type="domain" description="Reverse transcriptase zinc-binding" evidence="2">
    <location>
        <begin position="140"/>
        <end position="193"/>
    </location>
</feature>
<proteinExistence type="predicted"/>
<dbReference type="Pfam" id="PF13966">
    <property type="entry name" value="zf-RVT"/>
    <property type="match status" value="1"/>
</dbReference>
<evidence type="ECO:0000313" key="3">
    <source>
        <dbReference type="EMBL" id="KAK5838843.1"/>
    </source>
</evidence>
<evidence type="ECO:0000259" key="2">
    <source>
        <dbReference type="Pfam" id="PF13966"/>
    </source>
</evidence>
<reference evidence="3 4" key="1">
    <citation type="submission" date="2023-03" db="EMBL/GenBank/DDBJ databases">
        <title>WGS of Gossypium arboreum.</title>
        <authorList>
            <person name="Yu D."/>
        </authorList>
    </citation>
    <scope>NUCLEOTIDE SEQUENCE [LARGE SCALE GENOMIC DNA]</scope>
    <source>
        <tissue evidence="3">Leaf</tissue>
    </source>
</reference>
<dbReference type="Proteomes" id="UP001358586">
    <property type="component" value="Chromosome 3"/>
</dbReference>
<protein>
    <recommendedName>
        <fullName evidence="2">Reverse transcriptase zinc-binding domain-containing protein</fullName>
    </recommendedName>
</protein>
<feature type="region of interest" description="Disordered" evidence="1">
    <location>
        <begin position="1"/>
        <end position="22"/>
    </location>
</feature>
<gene>
    <name evidence="3" type="ORF">PVK06_007585</name>
</gene>
<keyword evidence="4" id="KW-1185">Reference proteome</keyword>
<evidence type="ECO:0000256" key="1">
    <source>
        <dbReference type="SAM" id="MobiDB-lite"/>
    </source>
</evidence>
<sequence>MGGGGGTTTVGRKVPVGERERDRKEWEITKRVTPFQSGRLTVRYLRVPLKGKDNAAFGARVSGHKICSPKAEGGLDLKKLEDWSNACILQHVKVILAGQDSLWIAWLRDWNWKRLLKMSEMVAPIISRLSNGSNIIPNTKLWEEIRDKKEEYNWQKLIWSPLHIPKHFIIAWMAMMNRLLTSDGLVSRGMNIETIEAWNQELSWAGIKLKSKSLASVILKLA</sequence>
<dbReference type="EMBL" id="JARKNE010000003">
    <property type="protein sequence ID" value="KAK5838843.1"/>
    <property type="molecule type" value="Genomic_DNA"/>
</dbReference>
<organism evidence="3 4">
    <name type="scientific">Gossypium arboreum</name>
    <name type="common">Tree cotton</name>
    <name type="synonym">Gossypium nanking</name>
    <dbReference type="NCBI Taxonomy" id="29729"/>
    <lineage>
        <taxon>Eukaryota</taxon>
        <taxon>Viridiplantae</taxon>
        <taxon>Streptophyta</taxon>
        <taxon>Embryophyta</taxon>
        <taxon>Tracheophyta</taxon>
        <taxon>Spermatophyta</taxon>
        <taxon>Magnoliopsida</taxon>
        <taxon>eudicotyledons</taxon>
        <taxon>Gunneridae</taxon>
        <taxon>Pentapetalae</taxon>
        <taxon>rosids</taxon>
        <taxon>malvids</taxon>
        <taxon>Malvales</taxon>
        <taxon>Malvaceae</taxon>
        <taxon>Malvoideae</taxon>
        <taxon>Gossypium</taxon>
    </lineage>
</organism>
<comment type="caution">
    <text evidence="3">The sequence shown here is derived from an EMBL/GenBank/DDBJ whole genome shotgun (WGS) entry which is preliminary data.</text>
</comment>
<dbReference type="InterPro" id="IPR026960">
    <property type="entry name" value="RVT-Znf"/>
</dbReference>
<name>A0ABR0QHV4_GOSAR</name>